<comment type="caution">
    <text evidence="1">The sequence shown here is derived from an EMBL/GenBank/DDBJ whole genome shotgun (WGS) entry which is preliminary data.</text>
</comment>
<evidence type="ECO:0000313" key="2">
    <source>
        <dbReference type="Proteomes" id="UP001642540"/>
    </source>
</evidence>
<sequence length="203" mass="23489">MNSCGSEEDLHGVKESGDERGENNLHLELETIKNSKIGWEELYGDASKILEQLYSENMQFLDKKESYLGVVADLLETLLSGKVDSSLYWEIAHKFKRLEARECIFTRKLRQENQWEALEQMKDEWTHLEGSLEYSEYVKIGLDKRQKILKICEASGNVAVKEKARLGALKTEWDSIKEVLNADLDNCIQRMKELDEQVKQNSV</sequence>
<evidence type="ECO:0000313" key="1">
    <source>
        <dbReference type="EMBL" id="CAL8124466.1"/>
    </source>
</evidence>
<name>A0ABP1RAF2_9HEXA</name>
<reference evidence="1 2" key="1">
    <citation type="submission" date="2024-08" db="EMBL/GenBank/DDBJ databases">
        <authorList>
            <person name="Cucini C."/>
            <person name="Frati F."/>
        </authorList>
    </citation>
    <scope>NUCLEOTIDE SEQUENCE [LARGE SCALE GENOMIC DNA]</scope>
</reference>
<protein>
    <submittedName>
        <fullName evidence="1">Uncharacterized protein</fullName>
    </submittedName>
</protein>
<accession>A0ABP1RAF2</accession>
<dbReference type="EMBL" id="CAXLJM020000068">
    <property type="protein sequence ID" value="CAL8124466.1"/>
    <property type="molecule type" value="Genomic_DNA"/>
</dbReference>
<organism evidence="1 2">
    <name type="scientific">Orchesella dallaii</name>
    <dbReference type="NCBI Taxonomy" id="48710"/>
    <lineage>
        <taxon>Eukaryota</taxon>
        <taxon>Metazoa</taxon>
        <taxon>Ecdysozoa</taxon>
        <taxon>Arthropoda</taxon>
        <taxon>Hexapoda</taxon>
        <taxon>Collembola</taxon>
        <taxon>Entomobryomorpha</taxon>
        <taxon>Entomobryoidea</taxon>
        <taxon>Orchesellidae</taxon>
        <taxon>Orchesellinae</taxon>
        <taxon>Orchesella</taxon>
    </lineage>
</organism>
<dbReference type="Proteomes" id="UP001642540">
    <property type="component" value="Unassembled WGS sequence"/>
</dbReference>
<proteinExistence type="predicted"/>
<gene>
    <name evidence="1" type="ORF">ODALV1_LOCUS20621</name>
</gene>
<keyword evidence="2" id="KW-1185">Reference proteome</keyword>